<evidence type="ECO:0000313" key="9">
    <source>
        <dbReference type="Proteomes" id="UP000278440"/>
    </source>
</evidence>
<feature type="transmembrane region" description="Helical" evidence="6">
    <location>
        <begin position="108"/>
        <end position="134"/>
    </location>
</feature>
<feature type="transmembrane region" description="Helical" evidence="6">
    <location>
        <begin position="421"/>
        <end position="447"/>
    </location>
</feature>
<evidence type="ECO:0000256" key="6">
    <source>
        <dbReference type="SAM" id="Phobius"/>
    </source>
</evidence>
<proteinExistence type="predicted"/>
<dbReference type="GO" id="GO:0005886">
    <property type="term" value="C:plasma membrane"/>
    <property type="evidence" value="ECO:0007669"/>
    <property type="project" value="UniProtKB-SubCell"/>
</dbReference>
<feature type="transmembrane region" description="Helical" evidence="6">
    <location>
        <begin position="459"/>
        <end position="479"/>
    </location>
</feature>
<dbReference type="AlphaFoldDB" id="A0A495XZ63"/>
<feature type="transmembrane region" description="Helical" evidence="6">
    <location>
        <begin position="68"/>
        <end position="88"/>
    </location>
</feature>
<evidence type="ECO:0000256" key="2">
    <source>
        <dbReference type="ARBA" id="ARBA00022475"/>
    </source>
</evidence>
<dbReference type="InterPro" id="IPR019108">
    <property type="entry name" value="Caa3_assmbl_CtaG-rel"/>
</dbReference>
<feature type="transmembrane region" description="Helical" evidence="6">
    <location>
        <begin position="621"/>
        <end position="642"/>
    </location>
</feature>
<feature type="transmembrane region" description="Helical" evidence="6">
    <location>
        <begin position="500"/>
        <end position="523"/>
    </location>
</feature>
<dbReference type="EMBL" id="RBXT01000001">
    <property type="protein sequence ID" value="RKT79232.1"/>
    <property type="molecule type" value="Genomic_DNA"/>
</dbReference>
<evidence type="ECO:0000256" key="3">
    <source>
        <dbReference type="ARBA" id="ARBA00022692"/>
    </source>
</evidence>
<feature type="transmembrane region" description="Helical" evidence="6">
    <location>
        <begin position="329"/>
        <end position="348"/>
    </location>
</feature>
<feature type="transmembrane region" description="Helical" evidence="6">
    <location>
        <begin position="282"/>
        <end position="302"/>
    </location>
</feature>
<feature type="transmembrane region" description="Helical" evidence="6">
    <location>
        <begin position="182"/>
        <end position="202"/>
    </location>
</feature>
<keyword evidence="2" id="KW-1003">Cell membrane</keyword>
<gene>
    <name evidence="8" type="ORF">DFJ68_2696</name>
</gene>
<feature type="transmembrane region" description="Helical" evidence="6">
    <location>
        <begin position="254"/>
        <end position="276"/>
    </location>
</feature>
<dbReference type="InterPro" id="IPR032694">
    <property type="entry name" value="CopC/D"/>
</dbReference>
<keyword evidence="5 6" id="KW-0472">Membrane</keyword>
<protein>
    <submittedName>
        <fullName evidence="8">Putative copper resistance protein D</fullName>
    </submittedName>
</protein>
<dbReference type="Proteomes" id="UP000278440">
    <property type="component" value="Unassembled WGS sequence"/>
</dbReference>
<feature type="transmembrane region" description="Helical" evidence="6">
    <location>
        <begin position="214"/>
        <end position="234"/>
    </location>
</feature>
<dbReference type="PANTHER" id="PTHR34820:SF4">
    <property type="entry name" value="INNER MEMBRANE PROTEIN YEBZ"/>
    <property type="match status" value="1"/>
</dbReference>
<evidence type="ECO:0000259" key="7">
    <source>
        <dbReference type="Pfam" id="PF05425"/>
    </source>
</evidence>
<feature type="transmembrane region" description="Helical" evidence="6">
    <location>
        <begin position="154"/>
        <end position="175"/>
    </location>
</feature>
<dbReference type="Pfam" id="PF09678">
    <property type="entry name" value="Caa3_CtaG"/>
    <property type="match status" value="1"/>
</dbReference>
<name>A0A495XZ63_9MICO</name>
<evidence type="ECO:0000313" key="8">
    <source>
        <dbReference type="EMBL" id="RKT79232.1"/>
    </source>
</evidence>
<evidence type="ECO:0000256" key="1">
    <source>
        <dbReference type="ARBA" id="ARBA00004651"/>
    </source>
</evidence>
<organism evidence="8 9">
    <name type="scientific">Terracoccus luteus</name>
    <dbReference type="NCBI Taxonomy" id="53356"/>
    <lineage>
        <taxon>Bacteria</taxon>
        <taxon>Bacillati</taxon>
        <taxon>Actinomycetota</taxon>
        <taxon>Actinomycetes</taxon>
        <taxon>Micrococcales</taxon>
        <taxon>Intrasporangiaceae</taxon>
        <taxon>Terracoccus</taxon>
    </lineage>
</organism>
<dbReference type="InterPro" id="IPR008457">
    <property type="entry name" value="Cu-R_CopD_dom"/>
</dbReference>
<keyword evidence="3 6" id="KW-0812">Transmembrane</keyword>
<dbReference type="GO" id="GO:0006825">
    <property type="term" value="P:copper ion transport"/>
    <property type="evidence" value="ECO:0007669"/>
    <property type="project" value="InterPro"/>
</dbReference>
<feature type="transmembrane region" description="Helical" evidence="6">
    <location>
        <begin position="21"/>
        <end position="48"/>
    </location>
</feature>
<dbReference type="PANTHER" id="PTHR34820">
    <property type="entry name" value="INNER MEMBRANE PROTEIN YEBZ"/>
    <property type="match status" value="1"/>
</dbReference>
<feature type="domain" description="Copper resistance protein D" evidence="7">
    <location>
        <begin position="245"/>
        <end position="347"/>
    </location>
</feature>
<comment type="subcellular location">
    <subcellularLocation>
        <location evidence="1">Cell membrane</location>
        <topology evidence="1">Multi-pass membrane protein</topology>
    </subcellularLocation>
</comment>
<reference evidence="8 9" key="1">
    <citation type="submission" date="2018-10" db="EMBL/GenBank/DDBJ databases">
        <title>Sequencing the genomes of 1000 actinobacteria strains.</title>
        <authorList>
            <person name="Klenk H.-P."/>
        </authorList>
    </citation>
    <scope>NUCLEOTIDE SEQUENCE [LARGE SCALE GENOMIC DNA]</scope>
    <source>
        <strain evidence="8 9">DSM 44267</strain>
    </source>
</reference>
<sequence>MPGRTGTRPEGVSRPGRPLAYGPVLAVVAVGLLATVVAAAFSGAAAAPPVGINDAGAVVRWALPAVRVVHDVTASLTFGALLLVGALVPRWRGAGALDDPRVAQGLRLAMLSGFVWALAGLVGVVLGFSDAAALPPGHPAFASELMASVWSLEALRVGIISAGCAFVVATGCALARSRWAALGLAAVALFGILVLGLAGHAGGSADHETAVNALGAHLLSAATWVGGLLALLVLRPTLGPTLAVVARRYSSLALWSFVTLGVSGVMVASTRLAGLSDLTTDYGILVVVKVLAFVALGVAGWWHRRSTLTAMETGAGAGGSRLGRPFVRLALGEGVVMALAFGVAAALARSAPPVPETTADPTAALALTGFPAPDAPTALSWVTAWRVEWLFLATGLLAIGLYVAGVVRLHRRGDRWPVGRTVNWVVGWLVFLYATNGALGIYGRVAFSWHMTLHMVEAMVVPIFLVLGAPVTLALRALAARKDGSVGPREIVLRVVHSKVFAVAGNPIFAAVFFFASLVAFYWTGLFELALTTHTGHLLMTAHFVLAGYLFAWVLVGVDPGPKRWSPALRLIVLFATIAFHAFFGVAMISGTDVIAPDFFRTIDIAWVPDLLADQRNGGSVAWAIGELPALALALVVAAQWFRSDRAEGVRRDRRADRDGDAELNEYNERLARMAGRRDDA</sequence>
<evidence type="ECO:0000256" key="5">
    <source>
        <dbReference type="ARBA" id="ARBA00023136"/>
    </source>
</evidence>
<feature type="transmembrane region" description="Helical" evidence="6">
    <location>
        <begin position="568"/>
        <end position="589"/>
    </location>
</feature>
<keyword evidence="9" id="KW-1185">Reference proteome</keyword>
<comment type="caution">
    <text evidence="8">The sequence shown here is derived from an EMBL/GenBank/DDBJ whole genome shotgun (WGS) entry which is preliminary data.</text>
</comment>
<accession>A0A495XZ63</accession>
<dbReference type="RefSeq" id="WP_245963648.1">
    <property type="nucleotide sequence ID" value="NZ_RBXT01000001.1"/>
</dbReference>
<keyword evidence="4 6" id="KW-1133">Transmembrane helix</keyword>
<feature type="transmembrane region" description="Helical" evidence="6">
    <location>
        <begin position="535"/>
        <end position="556"/>
    </location>
</feature>
<dbReference type="Pfam" id="PF05425">
    <property type="entry name" value="CopD"/>
    <property type="match status" value="1"/>
</dbReference>
<evidence type="ECO:0000256" key="4">
    <source>
        <dbReference type="ARBA" id="ARBA00022989"/>
    </source>
</evidence>
<feature type="transmembrane region" description="Helical" evidence="6">
    <location>
        <begin position="389"/>
        <end position="409"/>
    </location>
</feature>